<dbReference type="EMBL" id="JBHFFA010000001">
    <property type="protein sequence ID" value="KAL2649528.1"/>
    <property type="molecule type" value="Genomic_DNA"/>
</dbReference>
<dbReference type="Proteomes" id="UP001605036">
    <property type="component" value="Unassembled WGS sequence"/>
</dbReference>
<sequence length="74" mass="7997">MAPVFDKPPTPPVKSTQSAPAPPPLPPSSSSTDVHVRTYLPVVQTPAAPQSRGLKKVASEDDTSLVWRMFSIDW</sequence>
<accession>A0ABD1ZDP3</accession>
<feature type="compositionally biased region" description="Pro residues" evidence="1">
    <location>
        <begin position="1"/>
        <end position="12"/>
    </location>
</feature>
<keyword evidence="3" id="KW-1185">Reference proteome</keyword>
<protein>
    <submittedName>
        <fullName evidence="2">Uncharacterized protein</fullName>
    </submittedName>
</protein>
<reference evidence="2 3" key="1">
    <citation type="submission" date="2024-09" db="EMBL/GenBank/DDBJ databases">
        <title>Chromosome-scale assembly of Riccia fluitans.</title>
        <authorList>
            <person name="Paukszto L."/>
            <person name="Sawicki J."/>
            <person name="Karawczyk K."/>
            <person name="Piernik-Szablinska J."/>
            <person name="Szczecinska M."/>
            <person name="Mazdziarz M."/>
        </authorList>
    </citation>
    <scope>NUCLEOTIDE SEQUENCE [LARGE SCALE GENOMIC DNA]</scope>
    <source>
        <strain evidence="2">Rf_01</strain>
        <tissue evidence="2">Aerial parts of the thallus</tissue>
    </source>
</reference>
<evidence type="ECO:0000313" key="2">
    <source>
        <dbReference type="EMBL" id="KAL2649528.1"/>
    </source>
</evidence>
<evidence type="ECO:0000313" key="3">
    <source>
        <dbReference type="Proteomes" id="UP001605036"/>
    </source>
</evidence>
<organism evidence="2 3">
    <name type="scientific">Riccia fluitans</name>
    <dbReference type="NCBI Taxonomy" id="41844"/>
    <lineage>
        <taxon>Eukaryota</taxon>
        <taxon>Viridiplantae</taxon>
        <taxon>Streptophyta</taxon>
        <taxon>Embryophyta</taxon>
        <taxon>Marchantiophyta</taxon>
        <taxon>Marchantiopsida</taxon>
        <taxon>Marchantiidae</taxon>
        <taxon>Marchantiales</taxon>
        <taxon>Ricciaceae</taxon>
        <taxon>Riccia</taxon>
    </lineage>
</organism>
<evidence type="ECO:0000256" key="1">
    <source>
        <dbReference type="SAM" id="MobiDB-lite"/>
    </source>
</evidence>
<proteinExistence type="predicted"/>
<gene>
    <name evidence="2" type="ORF">R1flu_017656</name>
</gene>
<name>A0ABD1ZDP3_9MARC</name>
<dbReference type="AlphaFoldDB" id="A0ABD1ZDP3"/>
<feature type="region of interest" description="Disordered" evidence="1">
    <location>
        <begin position="1"/>
        <end position="36"/>
    </location>
</feature>
<comment type="caution">
    <text evidence="2">The sequence shown here is derived from an EMBL/GenBank/DDBJ whole genome shotgun (WGS) entry which is preliminary data.</text>
</comment>